<keyword evidence="2" id="KW-0812">Transmembrane</keyword>
<sequence>MLIIGIISIYIVFLTYVVFRFKAKKKSERFRSLSQKEVKQKLLKNLTRGRNPKNTIAPEVKKFKKPQREANPNEKSQSSIVAKASPSKKSTPESENKRKRQRTRKSALLAEIEWLERKTAKLLAEQAQELAKKDDDILTAQEIENIVEQVIGDEVENQHLPDTHEEQELTPEEKADFDELFNDKYEEILNDAEHLEQIKELANLHYQALPEDQVENVEIETSLPQVQVQDLANTSVSVSADITFTEHQHFQAGTTLSATKASNAEQLALTPIEDQELTLGKSKLVTSKESICLTTIDQPSSTHKE</sequence>
<dbReference type="Proteomes" id="UP000265964">
    <property type="component" value="Unassembled WGS sequence"/>
</dbReference>
<feature type="region of interest" description="Disordered" evidence="1">
    <location>
        <begin position="43"/>
        <end position="104"/>
    </location>
</feature>
<feature type="transmembrane region" description="Helical" evidence="2">
    <location>
        <begin position="6"/>
        <end position="23"/>
    </location>
</feature>
<proteinExistence type="predicted"/>
<protein>
    <submittedName>
        <fullName evidence="3">Uncharacterized protein</fullName>
    </submittedName>
</protein>
<gene>
    <name evidence="3" type="ORF">CKF59_03450</name>
</gene>
<evidence type="ECO:0000313" key="4">
    <source>
        <dbReference type="Proteomes" id="UP000265964"/>
    </source>
</evidence>
<evidence type="ECO:0000313" key="3">
    <source>
        <dbReference type="EMBL" id="RIY35613.1"/>
    </source>
</evidence>
<reference evidence="3 4" key="1">
    <citation type="submission" date="2017-08" db="EMBL/GenBank/DDBJ databases">
        <title>Reclassification of Bisgaard taxon 37 and 44.</title>
        <authorList>
            <person name="Christensen H."/>
        </authorList>
    </citation>
    <scope>NUCLEOTIDE SEQUENCE [LARGE SCALE GENOMIC DNA]</scope>
    <source>
        <strain evidence="3 4">EEAB3T1</strain>
    </source>
</reference>
<keyword evidence="4" id="KW-1185">Reference proteome</keyword>
<keyword evidence="2" id="KW-1133">Transmembrane helix</keyword>
<evidence type="ECO:0000256" key="2">
    <source>
        <dbReference type="SAM" id="Phobius"/>
    </source>
</evidence>
<dbReference type="EMBL" id="NRJF01000083">
    <property type="protein sequence ID" value="RIY35613.1"/>
    <property type="molecule type" value="Genomic_DNA"/>
</dbReference>
<evidence type="ECO:0000256" key="1">
    <source>
        <dbReference type="SAM" id="MobiDB-lite"/>
    </source>
</evidence>
<organism evidence="3 4">
    <name type="scientific">Psittacicella gerlachiana</name>
    <dbReference type="NCBI Taxonomy" id="2028574"/>
    <lineage>
        <taxon>Bacteria</taxon>
        <taxon>Pseudomonadati</taxon>
        <taxon>Pseudomonadota</taxon>
        <taxon>Gammaproteobacteria</taxon>
        <taxon>Pasteurellales</taxon>
        <taxon>Psittacicellaceae</taxon>
        <taxon>Psittacicella</taxon>
    </lineage>
</organism>
<comment type="caution">
    <text evidence="3">The sequence shown here is derived from an EMBL/GenBank/DDBJ whole genome shotgun (WGS) entry which is preliminary data.</text>
</comment>
<dbReference type="AlphaFoldDB" id="A0A3A1YBE7"/>
<keyword evidence="2" id="KW-0472">Membrane</keyword>
<accession>A0A3A1YBE7</accession>
<name>A0A3A1YBE7_9GAMM</name>